<dbReference type="PROSITE" id="PS51831">
    <property type="entry name" value="HD"/>
    <property type="match status" value="1"/>
</dbReference>
<comment type="function">
    <text evidence="7">Modifies, by uridylylation and deuridylylation, the PII regulatory proteins (GlnB and homologs), in response to the nitrogen status of the cell that GlnD senses through the glutamine level. Under low glutamine levels, catalyzes the conversion of the PII proteins and UTP to PII-UMP and PPi, while under higher glutamine levels, GlnD hydrolyzes PII-UMP to PII and UMP (deuridylylation). Thus, controls uridylylation state and activity of the PII proteins, and plays an important role in the regulation of nitrogen metabolism.</text>
</comment>
<dbReference type="GO" id="GO:0006808">
    <property type="term" value="P:regulation of nitrogen utilization"/>
    <property type="evidence" value="ECO:0007669"/>
    <property type="project" value="UniProtKB-UniRule"/>
</dbReference>
<comment type="cofactor">
    <cofactor evidence="7">
        <name>Mg(2+)</name>
        <dbReference type="ChEBI" id="CHEBI:18420"/>
    </cofactor>
</comment>
<dbReference type="SUPFAM" id="SSF81301">
    <property type="entry name" value="Nucleotidyltransferase"/>
    <property type="match status" value="1"/>
</dbReference>
<comment type="catalytic activity">
    <reaction evidence="7">
        <text>[protein-PII]-uridylyl-L-tyrosine + H2O = [protein-PII]-L-tyrosine + UMP + H(+)</text>
        <dbReference type="Rhea" id="RHEA:48600"/>
        <dbReference type="Rhea" id="RHEA-COMP:12147"/>
        <dbReference type="Rhea" id="RHEA-COMP:12148"/>
        <dbReference type="ChEBI" id="CHEBI:15377"/>
        <dbReference type="ChEBI" id="CHEBI:15378"/>
        <dbReference type="ChEBI" id="CHEBI:46858"/>
        <dbReference type="ChEBI" id="CHEBI:57865"/>
        <dbReference type="ChEBI" id="CHEBI:90602"/>
    </reaction>
</comment>
<dbReference type="Proteomes" id="UP000256485">
    <property type="component" value="Unassembled WGS sequence"/>
</dbReference>
<keyword evidence="1 7" id="KW-0808">Transferase</keyword>
<evidence type="ECO:0000259" key="10">
    <source>
        <dbReference type="PROSITE" id="PS51831"/>
    </source>
</evidence>
<feature type="domain" description="HD" evidence="10">
    <location>
        <begin position="369"/>
        <end position="484"/>
    </location>
</feature>
<comment type="caution">
    <text evidence="7">Lacks conserved residue(s) required for the propagation of feature annotation.</text>
</comment>
<evidence type="ECO:0000256" key="2">
    <source>
        <dbReference type="ARBA" id="ARBA00022695"/>
    </source>
</evidence>
<dbReference type="Pfam" id="PF01842">
    <property type="entry name" value="ACT"/>
    <property type="match status" value="2"/>
</dbReference>
<evidence type="ECO:0000313" key="11">
    <source>
        <dbReference type="EMBL" id="REF35202.1"/>
    </source>
</evidence>
<dbReference type="InterPro" id="IPR006674">
    <property type="entry name" value="HD_domain"/>
</dbReference>
<keyword evidence="3" id="KW-0677">Repeat</keyword>
<dbReference type="PROSITE" id="PS51671">
    <property type="entry name" value="ACT"/>
    <property type="match status" value="2"/>
</dbReference>
<dbReference type="SUPFAM" id="SSF109604">
    <property type="entry name" value="HD-domain/PDEase-like"/>
    <property type="match status" value="1"/>
</dbReference>
<dbReference type="PANTHER" id="PTHR47320:SF1">
    <property type="entry name" value="BIFUNCTIONAL URIDYLYLTRANSFERASE_URIDYLYL-REMOVING ENZYME"/>
    <property type="match status" value="1"/>
</dbReference>
<dbReference type="InterPro" id="IPR045865">
    <property type="entry name" value="ACT-like_dom_sf"/>
</dbReference>
<evidence type="ECO:0000256" key="7">
    <source>
        <dbReference type="HAMAP-Rule" id="MF_00277"/>
    </source>
</evidence>
<dbReference type="PIRSF" id="PIRSF006288">
    <property type="entry name" value="PII_uridyltransf"/>
    <property type="match status" value="1"/>
</dbReference>
<dbReference type="GO" id="GO:0008081">
    <property type="term" value="F:phosphoric diester hydrolase activity"/>
    <property type="evidence" value="ECO:0007669"/>
    <property type="project" value="UniProtKB-UniRule"/>
</dbReference>
<evidence type="ECO:0000256" key="1">
    <source>
        <dbReference type="ARBA" id="ARBA00022679"/>
    </source>
</evidence>
<dbReference type="InterPro" id="IPR013546">
    <property type="entry name" value="PII_UdlTrfase/GS_AdlTrfase"/>
</dbReference>
<evidence type="ECO:0000259" key="9">
    <source>
        <dbReference type="PROSITE" id="PS51671"/>
    </source>
</evidence>
<dbReference type="EC" id="3.1.4.-" evidence="7"/>
<comment type="catalytic activity">
    <reaction evidence="7">
        <text>[protein-PII]-L-tyrosine + UTP = [protein-PII]-uridylyl-L-tyrosine + diphosphate</text>
        <dbReference type="Rhea" id="RHEA:13673"/>
        <dbReference type="Rhea" id="RHEA-COMP:12147"/>
        <dbReference type="Rhea" id="RHEA-COMP:12148"/>
        <dbReference type="ChEBI" id="CHEBI:33019"/>
        <dbReference type="ChEBI" id="CHEBI:46398"/>
        <dbReference type="ChEBI" id="CHEBI:46858"/>
        <dbReference type="ChEBI" id="CHEBI:90602"/>
        <dbReference type="EC" id="2.7.7.59"/>
    </reaction>
</comment>
<evidence type="ECO:0000256" key="4">
    <source>
        <dbReference type="ARBA" id="ARBA00022801"/>
    </source>
</evidence>
<dbReference type="GO" id="GO:0008773">
    <property type="term" value="F:[protein-PII] uridylyltransferase activity"/>
    <property type="evidence" value="ECO:0007669"/>
    <property type="project" value="UniProtKB-UniRule"/>
</dbReference>
<feature type="region of interest" description="Uridylyltransferase" evidence="7">
    <location>
        <begin position="1"/>
        <end position="254"/>
    </location>
</feature>
<dbReference type="Pfam" id="PF08335">
    <property type="entry name" value="GlnD_UR_UTase"/>
    <property type="match status" value="1"/>
</dbReference>
<dbReference type="InterPro" id="IPR010043">
    <property type="entry name" value="UTase/UR"/>
</dbReference>
<feature type="domain" description="ACT" evidence="9">
    <location>
        <begin position="681"/>
        <end position="760"/>
    </location>
</feature>
<proteinExistence type="inferred from homology"/>
<dbReference type="EMBL" id="QTUC01000001">
    <property type="protein sequence ID" value="REF35202.1"/>
    <property type="molecule type" value="Genomic_DNA"/>
</dbReference>
<evidence type="ECO:0000256" key="5">
    <source>
        <dbReference type="ARBA" id="ARBA00022842"/>
    </source>
</evidence>
<dbReference type="Pfam" id="PF01966">
    <property type="entry name" value="HD"/>
    <property type="match status" value="1"/>
</dbReference>
<accession>A0A3D9V083</accession>
<comment type="similarity">
    <text evidence="7">Belongs to the GlnD family.</text>
</comment>
<evidence type="ECO:0000256" key="6">
    <source>
        <dbReference type="ARBA" id="ARBA00023268"/>
    </source>
</evidence>
<evidence type="ECO:0000256" key="3">
    <source>
        <dbReference type="ARBA" id="ARBA00022737"/>
    </source>
</evidence>
<comment type="activity regulation">
    <text evidence="7">Uridylyltransferase (UTase) activity is inhibited by glutamine, while glutamine activates uridylyl-removing (UR) activity.</text>
</comment>
<dbReference type="InterPro" id="IPR043519">
    <property type="entry name" value="NT_sf"/>
</dbReference>
<keyword evidence="12" id="KW-1185">Reference proteome</keyword>
<protein>
    <recommendedName>
        <fullName evidence="7">Bifunctional uridylyltransferase/uridylyl-removing enzyme</fullName>
        <shortName evidence="7">UTase/UR</shortName>
    </recommendedName>
    <alternativeName>
        <fullName evidence="7">Bifunctional [protein-PII] modification enzyme</fullName>
    </alternativeName>
    <alternativeName>
        <fullName evidence="7">Bifunctional nitrogen sensor protein</fullName>
    </alternativeName>
    <domain>
        <recommendedName>
            <fullName evidence="7">[Protein-PII] uridylyltransferase</fullName>
            <shortName evidence="7">PII uridylyltransferase</shortName>
            <shortName evidence="7">UTase</shortName>
            <ecNumber evidence="7">2.7.7.59</ecNumber>
        </recommendedName>
    </domain>
    <domain>
        <recommendedName>
            <fullName evidence="7">[Protein-PII]-UMP uridylyl-removing enzyme</fullName>
            <shortName evidence="7">UR</shortName>
            <ecNumber evidence="7">3.1.4.-</ecNumber>
        </recommendedName>
    </domain>
</protein>
<feature type="domain" description="ACT" evidence="9">
    <location>
        <begin position="557"/>
        <end position="630"/>
    </location>
</feature>
<keyword evidence="5 7" id="KW-0460">Magnesium</keyword>
<dbReference type="HAMAP" id="MF_00277">
    <property type="entry name" value="PII_uridylyl_transf"/>
    <property type="match status" value="1"/>
</dbReference>
<comment type="domain">
    <text evidence="7">Has four distinct domains: an N-terminal nucleotidyltransferase (NT) domain responsible for UTase activity, a central HD domain that encodes UR activity, and two C-terminal ACT domains that seem to have a role in glutamine sensing.</text>
</comment>
<dbReference type="NCBIfam" id="NF002895">
    <property type="entry name" value="PRK03381.1"/>
    <property type="match status" value="1"/>
</dbReference>
<dbReference type="CDD" id="cd04873">
    <property type="entry name" value="ACT_UUR-ACR-like"/>
    <property type="match status" value="2"/>
</dbReference>
<dbReference type="InterPro" id="IPR002912">
    <property type="entry name" value="ACT_dom"/>
</dbReference>
<name>A0A3D9V083_THECX</name>
<reference evidence="11 12" key="1">
    <citation type="submission" date="2018-08" db="EMBL/GenBank/DDBJ databases">
        <title>Sequencing the genomes of 1000 actinobacteria strains.</title>
        <authorList>
            <person name="Klenk H.-P."/>
        </authorList>
    </citation>
    <scope>NUCLEOTIDE SEQUENCE [LARGE SCALE GENOMIC DNA]</scope>
    <source>
        <strain evidence="11 12">DSM 22891</strain>
    </source>
</reference>
<evidence type="ECO:0000313" key="12">
    <source>
        <dbReference type="Proteomes" id="UP000256485"/>
    </source>
</evidence>
<dbReference type="EC" id="2.7.7.59" evidence="7"/>
<organism evidence="11 12">
    <name type="scientific">Thermasporomyces composti</name>
    <dbReference type="NCBI Taxonomy" id="696763"/>
    <lineage>
        <taxon>Bacteria</taxon>
        <taxon>Bacillati</taxon>
        <taxon>Actinomycetota</taxon>
        <taxon>Actinomycetes</taxon>
        <taxon>Propionibacteriales</taxon>
        <taxon>Nocardioidaceae</taxon>
        <taxon>Thermasporomyces</taxon>
    </lineage>
</organism>
<dbReference type="SUPFAM" id="SSF55021">
    <property type="entry name" value="ACT-like"/>
    <property type="match status" value="2"/>
</dbReference>
<dbReference type="Gene3D" id="3.30.70.260">
    <property type="match status" value="1"/>
</dbReference>
<gene>
    <name evidence="7" type="primary">glnD</name>
    <name evidence="11" type="ORF">DFJ64_0574</name>
</gene>
<dbReference type="AlphaFoldDB" id="A0A3D9V083"/>
<comment type="caution">
    <text evidence="11">The sequence shown here is derived from an EMBL/GenBank/DDBJ whole genome shotgun (WGS) entry which is preliminary data.</text>
</comment>
<dbReference type="CDD" id="cd05401">
    <property type="entry name" value="NT_GlnE_GlnD_like"/>
    <property type="match status" value="1"/>
</dbReference>
<sequence>MALVALGGYGRGELSVASDLDVLLLHDERCPDVGAVAERLWYPLWDDGTRLDHSVRTLDEALDAARTDLRSALAMLDARHVAGDAGLTLQLRATLLTTWRRQAHRWLPELAESCRERAERFGDLAHLLEPDLKEARGGLRDGVVLRALAATWLVEVPHGTLMRLRSELLDIRDVLHQVAGRRPTDRLIADLQPEVARGCGLPDRDALLRYVFRLGRAMNQVFDVAWRRVGRALAVRWERRVPRPRPRPGPVLRPLAPGVATVDGEVVLAVDARPSADPLLPLRVAYCAADRGLLLPPRTAAQLARECVALPEPWPAEARRLLTALLGSGPDLVPVWEALDQAGLIADVLPEWDRVRWAPQYSPVHRYTVDRHLLETCVEAARLVRRVQRPDLLLVAALLHDIGKGGAGPTRDTGFVDHSVVGAKLVPRIASRWGFEPRDVATLTTLVRHHLLLVEAATRRDIDDPATIRGVADVLHDVETLELVAALTEADARATGPAAWTPWRADLTSRLVSRVRSHLARGRPPSPSPLRPWQRTMARRGVPDVVVEPKVWPDAIRVTVVARDRRGLLATVASVLAAARLSVRTASVHTVDDMGVSVWTVAGDLPDASALRERLRAAITGAVEAVGSTDTRDRPVGVRDRRRATVLPAETSLLGTRATGPAVEPPPEVRIVAGASSRATVLEVHAHDRPGLFRDICLELARAGCSVRSAHVSTWGGEAVDVFYLTAGDGRPLGEHEADQLRRTLQMSLRSAAGPKPAMRTTTRDRRQRGRP</sequence>
<evidence type="ECO:0000256" key="8">
    <source>
        <dbReference type="SAM" id="MobiDB-lite"/>
    </source>
</evidence>
<dbReference type="PANTHER" id="PTHR47320">
    <property type="entry name" value="BIFUNCTIONAL URIDYLYLTRANSFERASE/URIDYLYL-REMOVING ENZYME"/>
    <property type="match status" value="1"/>
</dbReference>
<keyword evidence="4 7" id="KW-0378">Hydrolase</keyword>
<keyword evidence="2 7" id="KW-0548">Nucleotidyltransferase</keyword>
<feature type="region of interest" description="Disordered" evidence="8">
    <location>
        <begin position="748"/>
        <end position="772"/>
    </location>
</feature>
<dbReference type="InterPro" id="IPR003607">
    <property type="entry name" value="HD/PDEase_dom"/>
</dbReference>
<dbReference type="SMART" id="SM00471">
    <property type="entry name" value="HDc"/>
    <property type="match status" value="1"/>
</dbReference>
<dbReference type="Gene3D" id="1.10.3090.10">
    <property type="entry name" value="cca-adding enzyme, domain 2"/>
    <property type="match status" value="1"/>
</dbReference>
<keyword evidence="6 7" id="KW-0511">Multifunctional enzyme</keyword>